<proteinExistence type="predicted"/>
<protein>
    <submittedName>
        <fullName evidence="1">Uncharacterized protein</fullName>
    </submittedName>
</protein>
<dbReference type="AlphaFoldDB" id="A0A644Y8E0"/>
<gene>
    <name evidence="1" type="ORF">SDC9_71311</name>
</gene>
<dbReference type="EMBL" id="VSSQ01004350">
    <property type="protein sequence ID" value="MPM24825.1"/>
    <property type="molecule type" value="Genomic_DNA"/>
</dbReference>
<accession>A0A644Y8E0</accession>
<reference evidence="1" key="1">
    <citation type="submission" date="2019-08" db="EMBL/GenBank/DDBJ databases">
        <authorList>
            <person name="Kucharzyk K."/>
            <person name="Murdoch R.W."/>
            <person name="Higgins S."/>
            <person name="Loffler F."/>
        </authorList>
    </citation>
    <scope>NUCLEOTIDE SEQUENCE</scope>
</reference>
<name>A0A644Y8E0_9ZZZZ</name>
<organism evidence="1">
    <name type="scientific">bioreactor metagenome</name>
    <dbReference type="NCBI Taxonomy" id="1076179"/>
    <lineage>
        <taxon>unclassified sequences</taxon>
        <taxon>metagenomes</taxon>
        <taxon>ecological metagenomes</taxon>
    </lineage>
</organism>
<comment type="caution">
    <text evidence="1">The sequence shown here is derived from an EMBL/GenBank/DDBJ whole genome shotgun (WGS) entry which is preliminary data.</text>
</comment>
<evidence type="ECO:0000313" key="1">
    <source>
        <dbReference type="EMBL" id="MPM24825.1"/>
    </source>
</evidence>
<sequence>MPSFAEFEILINYLGGFDKTSTADKLREVGTTHWKSTFPETNNSSGFTALPSRTRTEKGVFNLLGTAGGIISTDEYPYDNSKGMGGLFLGSNLNYLTRGGLEKKGGHAVRCVKDK</sequence>